<accession>A0ABQ6MBU7</accession>
<dbReference type="Proteomes" id="UP001165060">
    <property type="component" value="Unassembled WGS sequence"/>
</dbReference>
<evidence type="ECO:0000313" key="2">
    <source>
        <dbReference type="Proteomes" id="UP001165060"/>
    </source>
</evidence>
<gene>
    <name evidence="1" type="ORF">TeGR_g11165</name>
</gene>
<protein>
    <submittedName>
        <fullName evidence="1">Uncharacterized protein</fullName>
    </submittedName>
</protein>
<sequence>MSVSSYKSEALRAPVLDPLSPLSPLSPLLASSPSAPSAPSAPSVLSCSAFFFSAAPSPLSAVRDYQSVSSTFYPKALLGACLRGLVVSLNPKIMPMVTGYQTHLQNLSAARASGAISDADYDRLVGEYEVDYTAFSKYKAAPLLLLKEVGSATVKVLCQSTVLRALELLALTLLPPAASSLSPRLVKNAVESSRRKGARGVGGARMALEMVPVLALGSAFGYVAQIVTDIAWQVGEDVAKYYRGDGRRSRREVATVIALKALIAAAEAAKAKFLMYAAAVAAGAVGAMVKPGFGVTLGILAGELAAGGGFELD</sequence>
<reference evidence="1 2" key="1">
    <citation type="journal article" date="2023" name="Commun. Biol.">
        <title>Genome analysis of Parmales, the sister group of diatoms, reveals the evolutionary specialization of diatoms from phago-mixotrophs to photoautotrophs.</title>
        <authorList>
            <person name="Ban H."/>
            <person name="Sato S."/>
            <person name="Yoshikawa S."/>
            <person name="Yamada K."/>
            <person name="Nakamura Y."/>
            <person name="Ichinomiya M."/>
            <person name="Sato N."/>
            <person name="Blanc-Mathieu R."/>
            <person name="Endo H."/>
            <person name="Kuwata A."/>
            <person name="Ogata H."/>
        </authorList>
    </citation>
    <scope>NUCLEOTIDE SEQUENCE [LARGE SCALE GENOMIC DNA]</scope>
</reference>
<comment type="caution">
    <text evidence="1">The sequence shown here is derived from an EMBL/GenBank/DDBJ whole genome shotgun (WGS) entry which is preliminary data.</text>
</comment>
<keyword evidence="2" id="KW-1185">Reference proteome</keyword>
<evidence type="ECO:0000313" key="1">
    <source>
        <dbReference type="EMBL" id="GMI23245.1"/>
    </source>
</evidence>
<proteinExistence type="predicted"/>
<name>A0ABQ6MBU7_9STRA</name>
<dbReference type="EMBL" id="BRYB01003952">
    <property type="protein sequence ID" value="GMI23245.1"/>
    <property type="molecule type" value="Genomic_DNA"/>
</dbReference>
<organism evidence="1 2">
    <name type="scientific">Tetraparma gracilis</name>
    <dbReference type="NCBI Taxonomy" id="2962635"/>
    <lineage>
        <taxon>Eukaryota</taxon>
        <taxon>Sar</taxon>
        <taxon>Stramenopiles</taxon>
        <taxon>Ochrophyta</taxon>
        <taxon>Bolidophyceae</taxon>
        <taxon>Parmales</taxon>
        <taxon>Triparmaceae</taxon>
        <taxon>Tetraparma</taxon>
    </lineage>
</organism>